<gene>
    <name evidence="2" type="ORF">EW146_g9116</name>
</gene>
<feature type="compositionally biased region" description="Acidic residues" evidence="1">
    <location>
        <begin position="130"/>
        <end position="144"/>
    </location>
</feature>
<organism evidence="2 3">
    <name type="scientific">Bondarzewia mesenterica</name>
    <dbReference type="NCBI Taxonomy" id="1095465"/>
    <lineage>
        <taxon>Eukaryota</taxon>
        <taxon>Fungi</taxon>
        <taxon>Dikarya</taxon>
        <taxon>Basidiomycota</taxon>
        <taxon>Agaricomycotina</taxon>
        <taxon>Agaricomycetes</taxon>
        <taxon>Russulales</taxon>
        <taxon>Bondarzewiaceae</taxon>
        <taxon>Bondarzewia</taxon>
    </lineage>
</organism>
<evidence type="ECO:0000313" key="3">
    <source>
        <dbReference type="Proteomes" id="UP000310158"/>
    </source>
</evidence>
<evidence type="ECO:0000313" key="2">
    <source>
        <dbReference type="EMBL" id="THH08052.1"/>
    </source>
</evidence>
<sequence>MSVALLSPPPSKSSCSVACDGLSWSLNRGPAVIDISRRELDYLRTILRVHHHGQPPAVVVHDLDVRARGLWQGEEVSWMEEERAWDLTVPLVAREGRGDGLIIISWTEDVGGCRRVRIRREAMAARAPAVEEEGCDGSEEGCDGSEDKPKDKSTDA</sequence>
<accession>A0A4S4L8U2</accession>
<reference evidence="2 3" key="1">
    <citation type="submission" date="2019-02" db="EMBL/GenBank/DDBJ databases">
        <title>Genome sequencing of the rare red list fungi Bondarzewia mesenterica.</title>
        <authorList>
            <person name="Buettner E."/>
            <person name="Kellner H."/>
        </authorList>
    </citation>
    <scope>NUCLEOTIDE SEQUENCE [LARGE SCALE GENOMIC DNA]</scope>
    <source>
        <strain evidence="2 3">DSM 108281</strain>
    </source>
</reference>
<dbReference type="EMBL" id="SGPL01000728">
    <property type="protein sequence ID" value="THH08052.1"/>
    <property type="molecule type" value="Genomic_DNA"/>
</dbReference>
<evidence type="ECO:0000256" key="1">
    <source>
        <dbReference type="SAM" id="MobiDB-lite"/>
    </source>
</evidence>
<feature type="compositionally biased region" description="Basic and acidic residues" evidence="1">
    <location>
        <begin position="145"/>
        <end position="156"/>
    </location>
</feature>
<protein>
    <submittedName>
        <fullName evidence="2">Uncharacterized protein</fullName>
    </submittedName>
</protein>
<keyword evidence="3" id="KW-1185">Reference proteome</keyword>
<name>A0A4S4L8U2_9AGAM</name>
<proteinExistence type="predicted"/>
<feature type="region of interest" description="Disordered" evidence="1">
    <location>
        <begin position="125"/>
        <end position="156"/>
    </location>
</feature>
<comment type="caution">
    <text evidence="2">The sequence shown here is derived from an EMBL/GenBank/DDBJ whole genome shotgun (WGS) entry which is preliminary data.</text>
</comment>
<dbReference type="Proteomes" id="UP000310158">
    <property type="component" value="Unassembled WGS sequence"/>
</dbReference>
<dbReference type="AlphaFoldDB" id="A0A4S4L8U2"/>